<proteinExistence type="predicted"/>
<dbReference type="AlphaFoldDB" id="A0A7W9GN26"/>
<dbReference type="EMBL" id="JACHMM010000001">
    <property type="protein sequence ID" value="MBB5786890.1"/>
    <property type="molecule type" value="Genomic_DNA"/>
</dbReference>
<accession>A0A7W9GN26</accession>
<name>A0A7W9GN26_9ACTN</name>
<protein>
    <submittedName>
        <fullName evidence="1">Putative Zn finger protein</fullName>
    </submittedName>
</protein>
<keyword evidence="2" id="KW-1185">Reference proteome</keyword>
<dbReference type="RefSeq" id="WP_184820600.1">
    <property type="nucleotide sequence ID" value="NZ_JACHMM010000001.1"/>
</dbReference>
<evidence type="ECO:0000313" key="1">
    <source>
        <dbReference type="EMBL" id="MBB5786890.1"/>
    </source>
</evidence>
<evidence type="ECO:0000313" key="2">
    <source>
        <dbReference type="Proteomes" id="UP000542813"/>
    </source>
</evidence>
<sequence>MSDEYCPECDSAKKVELSRADEVDSRGFVAVLYQCEECGTAWDAYARPES</sequence>
<dbReference type="Proteomes" id="UP000542813">
    <property type="component" value="Unassembled WGS sequence"/>
</dbReference>
<organism evidence="1 2">
    <name type="scientific">Jiangella mangrovi</name>
    <dbReference type="NCBI Taxonomy" id="1524084"/>
    <lineage>
        <taxon>Bacteria</taxon>
        <taxon>Bacillati</taxon>
        <taxon>Actinomycetota</taxon>
        <taxon>Actinomycetes</taxon>
        <taxon>Jiangellales</taxon>
        <taxon>Jiangellaceae</taxon>
        <taxon>Jiangella</taxon>
    </lineage>
</organism>
<comment type="caution">
    <text evidence="1">The sequence shown here is derived from an EMBL/GenBank/DDBJ whole genome shotgun (WGS) entry which is preliminary data.</text>
</comment>
<gene>
    <name evidence="1" type="ORF">HD601_001465</name>
</gene>
<reference evidence="1 2" key="1">
    <citation type="submission" date="2020-08" db="EMBL/GenBank/DDBJ databases">
        <title>Sequencing the genomes of 1000 actinobacteria strains.</title>
        <authorList>
            <person name="Klenk H.-P."/>
        </authorList>
    </citation>
    <scope>NUCLEOTIDE SEQUENCE [LARGE SCALE GENOMIC DNA]</scope>
    <source>
        <strain evidence="1 2">DSM 102122</strain>
    </source>
</reference>